<evidence type="ECO:0008006" key="3">
    <source>
        <dbReference type="Google" id="ProtNLM"/>
    </source>
</evidence>
<evidence type="ECO:0000313" key="2">
    <source>
        <dbReference type="Proteomes" id="UP001198983"/>
    </source>
</evidence>
<protein>
    <recommendedName>
        <fullName evidence="3">DUF3829 domain-containing protein</fullName>
    </recommendedName>
</protein>
<sequence length="374" mass="44132">MNKKRLVLTIACISVVLLSFSIFSAVKIEKQKKDYKSKIESLDKEYIEKIDLLTKELCERIDKSFDLNQLYYEESFNDTINYLEESVDKYIYLNSEVSQLNKEYKKLYDDYKVPDEYVYEHVQMIESLDKIENAYNKILKPTKNNLENIKQSRNIPNELKEMLFNNFCFLLQSNFGQFRHFMTGDLVEGKVVSEKGFLEYRNDLMKKLNISDYYIANYLINAEYKNTKNIESTVSEHYKQQDTFIDNTSSGFSVKSNNSDIMVSVLTEVDNLNYAIYEKEYNDVVEQYTNISRLAKSSISKINKHIKDINDNELKEIINMYITAFDKHYKAYNRALNSLDNYSQEEESIITTMMEDATLALEKANISYDEYKQN</sequence>
<dbReference type="Proteomes" id="UP001198983">
    <property type="component" value="Chromosome"/>
</dbReference>
<organism evidence="1 2">
    <name type="scientific">Terrisporobacter hibernicus</name>
    <dbReference type="NCBI Taxonomy" id="2813371"/>
    <lineage>
        <taxon>Bacteria</taxon>
        <taxon>Bacillati</taxon>
        <taxon>Bacillota</taxon>
        <taxon>Clostridia</taxon>
        <taxon>Peptostreptococcales</taxon>
        <taxon>Peptostreptococcaceae</taxon>
        <taxon>Terrisporobacter</taxon>
    </lineage>
</organism>
<name>A0AAX2ZLH9_9FIRM</name>
<dbReference type="RefSeq" id="WP_228417024.1">
    <property type="nucleotide sequence ID" value="NZ_CP081135.1"/>
</dbReference>
<reference evidence="1 2" key="1">
    <citation type="journal article" date="2023" name="Int. J. Syst. Evol. Microbiol.">
        <title>Terrisporobacter hibernicus sp. nov., isolated from bovine faeces in Northern Ireland.</title>
        <authorList>
            <person name="Mitchell M."/>
            <person name="Nguyen S.V."/>
            <person name="Connor M."/>
            <person name="Fairley D.J."/>
            <person name="Donoghue O."/>
            <person name="Marshall H."/>
            <person name="Koolman L."/>
            <person name="McMullan G."/>
            <person name="Schaffer K.E."/>
            <person name="McGrath J.W."/>
            <person name="Fanning S."/>
        </authorList>
    </citation>
    <scope>NUCLEOTIDE SEQUENCE [LARGE SCALE GENOMIC DNA]</scope>
    <source>
        <strain evidence="1 2">MCA3</strain>
    </source>
</reference>
<dbReference type="EMBL" id="CP081135">
    <property type="protein sequence ID" value="UEL49170.1"/>
    <property type="molecule type" value="Genomic_DNA"/>
</dbReference>
<accession>A0AAX2ZLH9</accession>
<gene>
    <name evidence="1" type="ORF">JW646_06915</name>
</gene>
<dbReference type="AlphaFoldDB" id="A0AAX2ZLH9"/>
<keyword evidence="2" id="KW-1185">Reference proteome</keyword>
<evidence type="ECO:0000313" key="1">
    <source>
        <dbReference type="EMBL" id="UEL49170.1"/>
    </source>
</evidence>
<proteinExistence type="predicted"/>
<dbReference type="KEGG" id="tem:JW646_06915"/>